<dbReference type="Pfam" id="PF02518">
    <property type="entry name" value="HATPase_c"/>
    <property type="match status" value="1"/>
</dbReference>
<dbReference type="Gene3D" id="3.30.1490.30">
    <property type="match status" value="1"/>
</dbReference>
<dbReference type="CDD" id="cd16930">
    <property type="entry name" value="HATPase_TopII-like"/>
    <property type="match status" value="1"/>
</dbReference>
<dbReference type="EC" id="5.6.2.2" evidence="13"/>
<evidence type="ECO:0000256" key="3">
    <source>
        <dbReference type="ARBA" id="ARBA00001946"/>
    </source>
</evidence>
<proteinExistence type="inferred from homology"/>
<comment type="function">
    <text evidence="13">Control of topological states of DNA by transient breakage and subsequent rejoining of DNA strands. Topoisomerase II makes double-strand breaks.</text>
</comment>
<dbReference type="Gene3D" id="3.90.199.10">
    <property type="entry name" value="Topoisomerase II, domain 5"/>
    <property type="match status" value="1"/>
</dbReference>
<dbReference type="SUPFAM" id="SSF54211">
    <property type="entry name" value="Ribosomal protein S5 domain 2-like"/>
    <property type="match status" value="1"/>
</dbReference>
<feature type="region of interest" description="Disordered" evidence="14">
    <location>
        <begin position="1086"/>
        <end position="1113"/>
    </location>
</feature>
<dbReference type="Gene3D" id="3.30.230.10">
    <property type="match status" value="1"/>
</dbReference>
<dbReference type="PRINTS" id="PR01158">
    <property type="entry name" value="TOPISMRASEII"/>
</dbReference>
<feature type="compositionally biased region" description="Low complexity" evidence="14">
    <location>
        <begin position="1372"/>
        <end position="1384"/>
    </location>
</feature>
<evidence type="ECO:0000256" key="7">
    <source>
        <dbReference type="ARBA" id="ARBA00022840"/>
    </source>
</evidence>
<reference evidence="17" key="1">
    <citation type="journal article" date="2023" name="bioRxiv">
        <title>Improved chromosome-level genome assembly for marigold (Tagetes erecta).</title>
        <authorList>
            <person name="Jiang F."/>
            <person name="Yuan L."/>
            <person name="Wang S."/>
            <person name="Wang H."/>
            <person name="Xu D."/>
            <person name="Wang A."/>
            <person name="Fan W."/>
        </authorList>
    </citation>
    <scope>NUCLEOTIDE SEQUENCE</scope>
    <source>
        <strain evidence="17">WSJ</strain>
        <tissue evidence="17">Leaf</tissue>
    </source>
</reference>
<accession>A0AAD8JZ79</accession>
<evidence type="ECO:0000256" key="2">
    <source>
        <dbReference type="ARBA" id="ARBA00001913"/>
    </source>
</evidence>
<dbReference type="FunFam" id="3.30.1360.40:FF:000003">
    <property type="entry name" value="DNA topoisomerase 2"/>
    <property type="match status" value="1"/>
</dbReference>
<evidence type="ECO:0000256" key="5">
    <source>
        <dbReference type="ARBA" id="ARBA00022723"/>
    </source>
</evidence>
<dbReference type="GO" id="GO:0005634">
    <property type="term" value="C:nucleus"/>
    <property type="evidence" value="ECO:0007669"/>
    <property type="project" value="TreeGrafter"/>
</dbReference>
<feature type="compositionally biased region" description="Basic residues" evidence="14">
    <location>
        <begin position="1322"/>
        <end position="1336"/>
    </location>
</feature>
<dbReference type="InterPro" id="IPR013759">
    <property type="entry name" value="Topo_IIA_B_C"/>
</dbReference>
<dbReference type="InterPro" id="IPR006171">
    <property type="entry name" value="TOPRIM_dom"/>
</dbReference>
<dbReference type="Gene3D" id="1.10.268.10">
    <property type="entry name" value="Topoisomerase, domain 3"/>
    <property type="match status" value="1"/>
</dbReference>
<evidence type="ECO:0000256" key="10">
    <source>
        <dbReference type="ARBA" id="ARBA00023125"/>
    </source>
</evidence>
<dbReference type="FunFam" id="3.40.50.670:FF:000001">
    <property type="entry name" value="DNA topoisomerase 2"/>
    <property type="match status" value="2"/>
</dbReference>
<feature type="active site" description="O-(5'-phospho-DNA)-tyrosine intermediate" evidence="12">
    <location>
        <position position="787"/>
    </location>
</feature>
<keyword evidence="6 13" id="KW-0547">Nucleotide-binding</keyword>
<feature type="region of interest" description="Disordered" evidence="14">
    <location>
        <begin position="1288"/>
        <end position="1503"/>
    </location>
</feature>
<dbReference type="EMBL" id="JAUHHV010000009">
    <property type="protein sequence ID" value="KAK1413302.1"/>
    <property type="molecule type" value="Genomic_DNA"/>
</dbReference>
<dbReference type="Gene3D" id="3.30.1360.40">
    <property type="match status" value="1"/>
</dbReference>
<dbReference type="InterPro" id="IPR013757">
    <property type="entry name" value="Topo_IIA_A_a_sf"/>
</dbReference>
<evidence type="ECO:0000313" key="18">
    <source>
        <dbReference type="Proteomes" id="UP001229421"/>
    </source>
</evidence>
<dbReference type="GO" id="GO:0000819">
    <property type="term" value="P:sister chromatid segregation"/>
    <property type="evidence" value="ECO:0007669"/>
    <property type="project" value="TreeGrafter"/>
</dbReference>
<evidence type="ECO:0000256" key="12">
    <source>
        <dbReference type="PROSITE-ProRule" id="PRU01384"/>
    </source>
</evidence>
<dbReference type="FunFam" id="3.30.565.10:FF:000004">
    <property type="entry name" value="DNA topoisomerase 2"/>
    <property type="match status" value="1"/>
</dbReference>
<feature type="region of interest" description="Disordered" evidence="14">
    <location>
        <begin position="1"/>
        <end position="28"/>
    </location>
</feature>
<evidence type="ECO:0000256" key="13">
    <source>
        <dbReference type="RuleBase" id="RU362094"/>
    </source>
</evidence>
<evidence type="ECO:0000256" key="14">
    <source>
        <dbReference type="SAM" id="MobiDB-lite"/>
    </source>
</evidence>
<feature type="compositionally biased region" description="Polar residues" evidence="14">
    <location>
        <begin position="1219"/>
        <end position="1238"/>
    </location>
</feature>
<dbReference type="Gene3D" id="3.30.565.10">
    <property type="entry name" value="Histidine kinase-like ATPase, C-terminal domain"/>
    <property type="match status" value="1"/>
</dbReference>
<dbReference type="PROSITE" id="PS52040">
    <property type="entry name" value="TOPO_IIA"/>
    <property type="match status" value="1"/>
</dbReference>
<evidence type="ECO:0000256" key="11">
    <source>
        <dbReference type="ARBA" id="ARBA00023235"/>
    </source>
</evidence>
<dbReference type="SUPFAM" id="SSF56719">
    <property type="entry name" value="Type II DNA topoisomerase"/>
    <property type="match status" value="1"/>
</dbReference>
<comment type="caution">
    <text evidence="17">The sequence shown here is derived from an EMBL/GenBank/DDBJ whole genome shotgun (WGS) entry which is preliminary data.</text>
</comment>
<feature type="compositionally biased region" description="Basic residues" evidence="14">
    <location>
        <begin position="1205"/>
        <end position="1215"/>
    </location>
</feature>
<dbReference type="PANTHER" id="PTHR10169">
    <property type="entry name" value="DNA TOPOISOMERASE/GYRASE"/>
    <property type="match status" value="1"/>
</dbReference>
<dbReference type="Pfam" id="PF16898">
    <property type="entry name" value="TOPRIM_C"/>
    <property type="match status" value="1"/>
</dbReference>
<dbReference type="Pfam" id="PF00204">
    <property type="entry name" value="DNA_gyraseB"/>
    <property type="match status" value="1"/>
</dbReference>
<dbReference type="InterPro" id="IPR036890">
    <property type="entry name" value="HATPase_C_sf"/>
</dbReference>
<comment type="subunit">
    <text evidence="13">Homodimer.</text>
</comment>
<feature type="compositionally biased region" description="Acidic residues" evidence="14">
    <location>
        <begin position="1089"/>
        <end position="1102"/>
    </location>
</feature>
<dbReference type="PROSITE" id="PS00177">
    <property type="entry name" value="TOPOISOMERASE_II"/>
    <property type="match status" value="1"/>
</dbReference>
<feature type="compositionally biased region" description="Acidic residues" evidence="14">
    <location>
        <begin position="1480"/>
        <end position="1503"/>
    </location>
</feature>
<organism evidence="17 18">
    <name type="scientific">Tagetes erecta</name>
    <name type="common">African marigold</name>
    <dbReference type="NCBI Taxonomy" id="13708"/>
    <lineage>
        <taxon>Eukaryota</taxon>
        <taxon>Viridiplantae</taxon>
        <taxon>Streptophyta</taxon>
        <taxon>Embryophyta</taxon>
        <taxon>Tracheophyta</taxon>
        <taxon>Spermatophyta</taxon>
        <taxon>Magnoliopsida</taxon>
        <taxon>eudicotyledons</taxon>
        <taxon>Gunneridae</taxon>
        <taxon>Pentapetalae</taxon>
        <taxon>asterids</taxon>
        <taxon>campanulids</taxon>
        <taxon>Asterales</taxon>
        <taxon>Asteraceae</taxon>
        <taxon>Asteroideae</taxon>
        <taxon>Heliantheae alliance</taxon>
        <taxon>Tageteae</taxon>
        <taxon>Tagetes</taxon>
    </lineage>
</organism>
<dbReference type="InterPro" id="IPR003594">
    <property type="entry name" value="HATPase_dom"/>
</dbReference>
<dbReference type="InterPro" id="IPR014721">
    <property type="entry name" value="Ribsml_uS5_D2-typ_fold_subgr"/>
</dbReference>
<gene>
    <name evidence="17" type="ORF">QVD17_35074</name>
</gene>
<dbReference type="SUPFAM" id="SSF55874">
    <property type="entry name" value="ATPase domain of HSP90 chaperone/DNA topoisomerase II/histidine kinase"/>
    <property type="match status" value="1"/>
</dbReference>
<dbReference type="InterPro" id="IPR013506">
    <property type="entry name" value="Topo_IIA_bsu_dom2"/>
</dbReference>
<dbReference type="InterPro" id="IPR013758">
    <property type="entry name" value="Topo_IIA_A/C_ab"/>
</dbReference>
<evidence type="ECO:0000313" key="17">
    <source>
        <dbReference type="EMBL" id="KAK1413302.1"/>
    </source>
</evidence>
<comment type="cofactor">
    <cofactor evidence="2">
        <name>Ca(2+)</name>
        <dbReference type="ChEBI" id="CHEBI:29108"/>
    </cofactor>
</comment>
<dbReference type="GO" id="GO:0000712">
    <property type="term" value="P:resolution of meiotic recombination intermediates"/>
    <property type="evidence" value="ECO:0007669"/>
    <property type="project" value="TreeGrafter"/>
</dbReference>
<name>A0AAD8JZ79_TARER</name>
<dbReference type="GO" id="GO:0046872">
    <property type="term" value="F:metal ion binding"/>
    <property type="evidence" value="ECO:0007669"/>
    <property type="project" value="UniProtKB-KW"/>
</dbReference>
<evidence type="ECO:0000259" key="16">
    <source>
        <dbReference type="PROSITE" id="PS52040"/>
    </source>
</evidence>
<dbReference type="Gene3D" id="3.40.50.670">
    <property type="match status" value="1"/>
</dbReference>
<keyword evidence="7 13" id="KW-0067">ATP-binding</keyword>
<evidence type="ECO:0000256" key="8">
    <source>
        <dbReference type="ARBA" id="ARBA00022842"/>
    </source>
</evidence>
<comment type="cofactor">
    <cofactor evidence="3">
        <name>Mg(2+)</name>
        <dbReference type="ChEBI" id="CHEBI:18420"/>
    </cofactor>
</comment>
<feature type="compositionally biased region" description="Acidic residues" evidence="14">
    <location>
        <begin position="1340"/>
        <end position="1349"/>
    </location>
</feature>
<dbReference type="InterPro" id="IPR001241">
    <property type="entry name" value="Topo_IIA"/>
</dbReference>
<dbReference type="PROSITE" id="PS50880">
    <property type="entry name" value="TOPRIM"/>
    <property type="match status" value="1"/>
</dbReference>
<evidence type="ECO:0000256" key="6">
    <source>
        <dbReference type="ARBA" id="ARBA00022741"/>
    </source>
</evidence>
<evidence type="ECO:0000259" key="15">
    <source>
        <dbReference type="PROSITE" id="PS50880"/>
    </source>
</evidence>
<keyword evidence="10 12" id="KW-0238">DNA-binding</keyword>
<protein>
    <recommendedName>
        <fullName evidence="13">DNA topoisomerase 2</fullName>
        <ecNumber evidence="13">5.6.2.2</ecNumber>
    </recommendedName>
</protein>
<dbReference type="Proteomes" id="UP001229421">
    <property type="component" value="Unassembled WGS sequence"/>
</dbReference>
<keyword evidence="18" id="KW-1185">Reference proteome</keyword>
<evidence type="ECO:0000256" key="4">
    <source>
        <dbReference type="ARBA" id="ARBA00011080"/>
    </source>
</evidence>
<dbReference type="FunFam" id="3.90.199.10:FF:000002">
    <property type="entry name" value="DNA topoisomerase 2"/>
    <property type="match status" value="1"/>
</dbReference>
<sequence>MATENRPPLQSTTTDNIPPATKPSKAPRTIEETYQKKTQLEHILLRPDTYIGSIEKHEQTLWVWENDQMVKRSISYVPGLYKIFDEILVNAADNKQRDPKMDCVKVNIDVEKNLISVFNNGDGIPVEMHQEEKVYVPELIFGHLLTSSNYDDSIKKTTGGRNGYGAKLANIFSTEFTIETADGKRNRRYKQVFSNNMGKKSEPIITKCKNGENWTMVTFKPDLTKFGMICLEDDVVALMKKRVVDLAGCLGKTVKVELDGVRVPPKTFEDYVKLYLPPSPDTLRIYENVNERWEICVSMADGHFEQVSFVNNIATIKGGTHVDYVANQIANHLVAIVKKQSKYSNLKAHNVKNYLWVFVNALIDNPAFDSQTKETLTLKQTSFGSTCELSQEFLKKVAKSDIVKRVVSWVQFKQHNDMKKTDGTKRGKLNIPKLEEANFAATNNSDNCTLILTEGDSAKALAMSGLSVVGQDYYGVFPLRGKLLNVREASPKQLQENAEIQNIKKILGLQHGKTYDNVKSLRYGHLMIMADQDHDGSHIKGLLINFLHSFWPSLLKLPEFVLEFITPIVKATNKKTKNVISFYTMPEYEAWKENLGHKAREYKIKYYKGLGTSNGKEGAEYFADIEKHKKDFVWADDEDGDAIELAFSKKKIEARKNWLRALQAGTYFDSKEKHIPYRDFINKELILFSMADLQRSIPSMVDGLKPGQRKILFCAFKKPIFQEVKVAQFSGYVSEHSAYHHGEQSLVSTIIGMAQNFVGSNNINLLYPSGQFGTRQMGGKDHASGRYIYTKLSPITRHLFHKGDELLLNYLNEDGQSIEPTWYMPIIPMVLVNGSEGIGTGWSTFVPNYNPRDIIANIKRLLNGQPMVPMDPWYKWFKGTIQKTASKDTGYTTTGVFEENEDNNSLSITELPVRRWTQEYKEFLENASLSGKDKDPFIEEYMAHNDDTTVHFEVIMTENQMARAKQEGLLKKFKLTTTLSTSNMHLFDANGVIKKYDTPEQILEDFFQLRLDFYEKRKTALLRELGKISLQLENKVRFIREVVEGTLIVSNRKKADLCAELKVKGYTPLPKEAVLEASIAGAVDHVDGSDETEDGSEEETIVEEEKPAVGTASKTIPGTEYDYLLSMAIGTLTYEKMQQLWNERDTKKAEFDELTKTPSKSLWLRDLDALNNQLDEQDKRDAKDEAERKKQQEKARAKGPGGGRNARKPARKAVIKKPTATSATVTEPMDTSSNSPTDTGDVKVPAPKPRGKAAGQKKAPAKNKGKAIVVDEEEDEIPSLAERMAKQSFQTMQEDDEIVELEDRLAKHNIESSPDQEEAPKKKPPSKRAAAAKKKATIISDEEDEEEIVLSDGSDFEVLAAPPEEKKKGGRKPAAAASKPPVAATKKRGAAASKTSKQTGGQKLITEVMKPVVEASPEKKVRKMRPSPFNKKSGSVLEKMNKKDDDEDEMVMGESSNEVAAVKARPQRANKKQMTYVISDSDEEQDDVDDEATEDSDFDDDDE</sequence>
<dbReference type="FunFam" id="3.30.230.10:FF:000008">
    <property type="entry name" value="DNA topoisomerase 2"/>
    <property type="match status" value="1"/>
</dbReference>
<dbReference type="PANTHER" id="PTHR10169:SF38">
    <property type="entry name" value="DNA TOPOISOMERASE 2"/>
    <property type="match status" value="1"/>
</dbReference>
<keyword evidence="9 12" id="KW-0799">Topoisomerase</keyword>
<dbReference type="InterPro" id="IPR020568">
    <property type="entry name" value="Ribosomal_Su5_D2-typ_SF"/>
</dbReference>
<dbReference type="GO" id="GO:0006265">
    <property type="term" value="P:DNA topological change"/>
    <property type="evidence" value="ECO:0007669"/>
    <property type="project" value="UniProtKB-UniRule"/>
</dbReference>
<dbReference type="CDD" id="cd00187">
    <property type="entry name" value="TOP4c"/>
    <property type="match status" value="1"/>
</dbReference>
<evidence type="ECO:0000256" key="9">
    <source>
        <dbReference type="ARBA" id="ARBA00023029"/>
    </source>
</evidence>
<dbReference type="InterPro" id="IPR002205">
    <property type="entry name" value="Topo_IIA_dom_A"/>
</dbReference>
<feature type="compositionally biased region" description="Basic and acidic residues" evidence="14">
    <location>
        <begin position="1176"/>
        <end position="1196"/>
    </location>
</feature>
<dbReference type="Pfam" id="PF01751">
    <property type="entry name" value="Toprim"/>
    <property type="match status" value="1"/>
</dbReference>
<dbReference type="InterPro" id="IPR034157">
    <property type="entry name" value="TOPRIM_TopoII"/>
</dbReference>
<dbReference type="InterPro" id="IPR018522">
    <property type="entry name" value="TopoIIA_CS"/>
</dbReference>
<dbReference type="PRINTS" id="PR00418">
    <property type="entry name" value="TPI2FAMILY"/>
</dbReference>
<keyword evidence="8" id="KW-0460">Magnesium</keyword>
<feature type="compositionally biased region" description="Basic and acidic residues" evidence="14">
    <location>
        <begin position="1301"/>
        <end position="1310"/>
    </location>
</feature>
<dbReference type="SMART" id="SM00433">
    <property type="entry name" value="TOP2c"/>
    <property type="match status" value="1"/>
</dbReference>
<keyword evidence="5" id="KW-0479">Metal-binding</keyword>
<dbReference type="FunFam" id="3.30.1490.30:FF:000001">
    <property type="entry name" value="DNA topoisomerase 2"/>
    <property type="match status" value="1"/>
</dbReference>
<dbReference type="CDD" id="cd03365">
    <property type="entry name" value="TOPRIM_TopoIIA"/>
    <property type="match status" value="1"/>
</dbReference>
<feature type="domain" description="Toprim" evidence="15">
    <location>
        <begin position="448"/>
        <end position="562"/>
    </location>
</feature>
<dbReference type="InterPro" id="IPR031660">
    <property type="entry name" value="TOPRIM_C"/>
</dbReference>
<comment type="catalytic activity">
    <reaction evidence="1 12 13">
        <text>ATP-dependent breakage, passage and rejoining of double-stranded DNA.</text>
        <dbReference type="EC" id="5.6.2.2"/>
    </reaction>
</comment>
<dbReference type="InterPro" id="IPR050634">
    <property type="entry name" value="DNA_Topoisomerase_II"/>
</dbReference>
<dbReference type="Pfam" id="PF00521">
    <property type="entry name" value="DNA_topoisoIV"/>
    <property type="match status" value="1"/>
</dbReference>
<dbReference type="SMART" id="SM00434">
    <property type="entry name" value="TOP4c"/>
    <property type="match status" value="1"/>
</dbReference>
<dbReference type="GO" id="GO:0005524">
    <property type="term" value="F:ATP binding"/>
    <property type="evidence" value="ECO:0007669"/>
    <property type="project" value="UniProtKB-UniRule"/>
</dbReference>
<dbReference type="InterPro" id="IPR001154">
    <property type="entry name" value="TopoII_euk"/>
</dbReference>
<dbReference type="GO" id="GO:0003918">
    <property type="term" value="F:DNA topoisomerase type II (double strand cut, ATP-hydrolyzing) activity"/>
    <property type="evidence" value="ECO:0007669"/>
    <property type="project" value="UniProtKB-UniRule"/>
</dbReference>
<keyword evidence="11 12" id="KW-0413">Isomerase</keyword>
<dbReference type="GO" id="GO:0003677">
    <property type="term" value="F:DNA binding"/>
    <property type="evidence" value="ECO:0007669"/>
    <property type="project" value="UniProtKB-UniRule"/>
</dbReference>
<dbReference type="InterPro" id="IPR013760">
    <property type="entry name" value="Topo_IIA-like_dom_sf"/>
</dbReference>
<feature type="region of interest" description="Disordered" evidence="14">
    <location>
        <begin position="1174"/>
        <end position="1275"/>
    </location>
</feature>
<comment type="similarity">
    <text evidence="4 13">Belongs to the type II topoisomerase family.</text>
</comment>
<evidence type="ECO:0000256" key="1">
    <source>
        <dbReference type="ARBA" id="ARBA00000185"/>
    </source>
</evidence>
<feature type="domain" description="Topo IIA-type catalytic" evidence="16">
    <location>
        <begin position="697"/>
        <end position="1167"/>
    </location>
</feature>
<dbReference type="CDD" id="cd03481">
    <property type="entry name" value="TopoIIA_Trans_ScTopoIIA"/>
    <property type="match status" value="1"/>
</dbReference>